<dbReference type="InterPro" id="IPR014712">
    <property type="entry name" value="ANTH_dom_sf"/>
</dbReference>
<evidence type="ECO:0000256" key="3">
    <source>
        <dbReference type="ARBA" id="ARBA00004600"/>
    </source>
</evidence>
<dbReference type="AlphaFoldDB" id="A0A2G2YVY7"/>
<keyword evidence="6" id="KW-0472">Membrane</keyword>
<accession>A0A2G2YVY7</accession>
<dbReference type="Pfam" id="PF07651">
    <property type="entry name" value="ANTH"/>
    <property type="match status" value="1"/>
</dbReference>
<evidence type="ECO:0000259" key="9">
    <source>
        <dbReference type="PROSITE" id="PS50942"/>
    </source>
</evidence>
<dbReference type="PROSITE" id="PS50942">
    <property type="entry name" value="ENTH"/>
    <property type="match status" value="1"/>
</dbReference>
<dbReference type="FunFam" id="1.20.58.150:FF:000005">
    <property type="entry name" value="putative clathrin assembly protein At2g25430"/>
    <property type="match status" value="1"/>
</dbReference>
<dbReference type="InterPro" id="IPR048050">
    <property type="entry name" value="ANTH_N_plant"/>
</dbReference>
<evidence type="ECO:0000313" key="11">
    <source>
        <dbReference type="Proteomes" id="UP000222542"/>
    </source>
</evidence>
<dbReference type="GO" id="GO:0000149">
    <property type="term" value="F:SNARE binding"/>
    <property type="evidence" value="ECO:0000318"/>
    <property type="project" value="GO_Central"/>
</dbReference>
<organism evidence="10 11">
    <name type="scientific">Capsicum annuum</name>
    <name type="common">Capsicum pepper</name>
    <dbReference type="NCBI Taxonomy" id="4072"/>
    <lineage>
        <taxon>Eukaryota</taxon>
        <taxon>Viridiplantae</taxon>
        <taxon>Streptophyta</taxon>
        <taxon>Embryophyta</taxon>
        <taxon>Tracheophyta</taxon>
        <taxon>Spermatophyta</taxon>
        <taxon>Magnoliopsida</taxon>
        <taxon>eudicotyledons</taxon>
        <taxon>Gunneridae</taxon>
        <taxon>Pentapetalae</taxon>
        <taxon>asterids</taxon>
        <taxon>lamiids</taxon>
        <taxon>Solanales</taxon>
        <taxon>Solanaceae</taxon>
        <taxon>Solanoideae</taxon>
        <taxon>Capsiceae</taxon>
        <taxon>Capsicum</taxon>
    </lineage>
</organism>
<dbReference type="CDD" id="cd16987">
    <property type="entry name" value="ANTH_N_AP180_plant"/>
    <property type="match status" value="1"/>
</dbReference>
<evidence type="ECO:0000256" key="5">
    <source>
        <dbReference type="ARBA" id="ARBA00023034"/>
    </source>
</evidence>
<comment type="subcellular location">
    <subcellularLocation>
        <location evidence="1">Cytoplasmic vesicle</location>
        <location evidence="1">Clathrin-coated vesicle</location>
    </subcellularLocation>
    <subcellularLocation>
        <location evidence="2">Golgi apparatus</location>
    </subcellularLocation>
    <subcellularLocation>
        <location evidence="3">Membrane</location>
        <location evidence="3">Clathrin-coated pit</location>
    </subcellularLocation>
</comment>
<keyword evidence="11" id="KW-1185">Reference proteome</keyword>
<dbReference type="SUPFAM" id="SSF48464">
    <property type="entry name" value="ENTH/VHS domain"/>
    <property type="match status" value="1"/>
</dbReference>
<reference evidence="10 11" key="2">
    <citation type="journal article" date="2017" name="Genome Biol.">
        <title>New reference genome sequences of hot pepper reveal the massive evolution of plant disease-resistance genes by retroduplication.</title>
        <authorList>
            <person name="Kim S."/>
            <person name="Park J."/>
            <person name="Yeom S.I."/>
            <person name="Kim Y.M."/>
            <person name="Seo E."/>
            <person name="Kim K.T."/>
            <person name="Kim M.S."/>
            <person name="Lee J.M."/>
            <person name="Cheong K."/>
            <person name="Shin H.S."/>
            <person name="Kim S.B."/>
            <person name="Han K."/>
            <person name="Lee J."/>
            <person name="Park M."/>
            <person name="Lee H.A."/>
            <person name="Lee H.Y."/>
            <person name="Lee Y."/>
            <person name="Oh S."/>
            <person name="Lee J.H."/>
            <person name="Choi E."/>
            <person name="Choi E."/>
            <person name="Lee S.E."/>
            <person name="Jeon J."/>
            <person name="Kim H."/>
            <person name="Choi G."/>
            <person name="Song H."/>
            <person name="Lee J."/>
            <person name="Lee S.C."/>
            <person name="Kwon J.K."/>
            <person name="Lee H.Y."/>
            <person name="Koo N."/>
            <person name="Hong Y."/>
            <person name="Kim R.W."/>
            <person name="Kang W.H."/>
            <person name="Huh J.H."/>
            <person name="Kang B.C."/>
            <person name="Yang T.J."/>
            <person name="Lee Y.H."/>
            <person name="Bennetzen J.L."/>
            <person name="Choi D."/>
        </authorList>
    </citation>
    <scope>NUCLEOTIDE SEQUENCE [LARGE SCALE GENOMIC DNA]</scope>
    <source>
        <strain evidence="11">cv. CM334</strain>
    </source>
</reference>
<evidence type="ECO:0000256" key="4">
    <source>
        <dbReference type="ARBA" id="ARBA00022583"/>
    </source>
</evidence>
<keyword evidence="7" id="KW-0168">Coated pit</keyword>
<dbReference type="Gramene" id="PHT73930">
    <property type="protein sequence ID" value="PHT73930"/>
    <property type="gene ID" value="T459_21207"/>
</dbReference>
<dbReference type="InterPro" id="IPR011417">
    <property type="entry name" value="ANTH_dom"/>
</dbReference>
<name>A0A2G2YVY7_CAPAN</name>
<evidence type="ECO:0000313" key="10">
    <source>
        <dbReference type="EMBL" id="PHT73930.1"/>
    </source>
</evidence>
<keyword evidence="8" id="KW-0968">Cytoplasmic vesicle</keyword>
<dbReference type="Proteomes" id="UP000222542">
    <property type="component" value="Unassembled WGS sequence"/>
</dbReference>
<dbReference type="GO" id="GO:0006900">
    <property type="term" value="P:vesicle budding from membrane"/>
    <property type="evidence" value="ECO:0000318"/>
    <property type="project" value="GO_Central"/>
</dbReference>
<dbReference type="GO" id="GO:0032050">
    <property type="term" value="F:clathrin heavy chain binding"/>
    <property type="evidence" value="ECO:0000318"/>
    <property type="project" value="GO_Central"/>
</dbReference>
<dbReference type="STRING" id="4072.A0A2G2YVY7"/>
<dbReference type="GO" id="GO:0030136">
    <property type="term" value="C:clathrin-coated vesicle"/>
    <property type="evidence" value="ECO:0000318"/>
    <property type="project" value="GO_Central"/>
</dbReference>
<keyword evidence="4" id="KW-0254">Endocytosis</keyword>
<protein>
    <recommendedName>
        <fullName evidence="9">ENTH domain-containing protein</fullName>
    </recommendedName>
</protein>
<keyword evidence="5" id="KW-0333">Golgi apparatus</keyword>
<evidence type="ECO:0000256" key="6">
    <source>
        <dbReference type="ARBA" id="ARBA00023136"/>
    </source>
</evidence>
<dbReference type="Gene3D" id="1.20.58.150">
    <property type="entry name" value="ANTH domain"/>
    <property type="match status" value="1"/>
</dbReference>
<dbReference type="InterPro" id="IPR008942">
    <property type="entry name" value="ENTH_VHS"/>
</dbReference>
<evidence type="ECO:0000256" key="1">
    <source>
        <dbReference type="ARBA" id="ARBA00004132"/>
    </source>
</evidence>
<reference evidence="10 11" key="1">
    <citation type="journal article" date="2014" name="Nat. Genet.">
        <title>Genome sequence of the hot pepper provides insights into the evolution of pungency in Capsicum species.</title>
        <authorList>
            <person name="Kim S."/>
            <person name="Park M."/>
            <person name="Yeom S.I."/>
            <person name="Kim Y.M."/>
            <person name="Lee J.M."/>
            <person name="Lee H.A."/>
            <person name="Seo E."/>
            <person name="Choi J."/>
            <person name="Cheong K."/>
            <person name="Kim K.T."/>
            <person name="Jung K."/>
            <person name="Lee G.W."/>
            <person name="Oh S.K."/>
            <person name="Bae C."/>
            <person name="Kim S.B."/>
            <person name="Lee H.Y."/>
            <person name="Kim S.Y."/>
            <person name="Kim M.S."/>
            <person name="Kang B.C."/>
            <person name="Jo Y.D."/>
            <person name="Yang H.B."/>
            <person name="Jeong H.J."/>
            <person name="Kang W.H."/>
            <person name="Kwon J.K."/>
            <person name="Shin C."/>
            <person name="Lim J.Y."/>
            <person name="Park J.H."/>
            <person name="Huh J.H."/>
            <person name="Kim J.S."/>
            <person name="Kim B.D."/>
            <person name="Cohen O."/>
            <person name="Paran I."/>
            <person name="Suh M.C."/>
            <person name="Lee S.B."/>
            <person name="Kim Y.K."/>
            <person name="Shin Y."/>
            <person name="Noh S.J."/>
            <person name="Park J."/>
            <person name="Seo Y.S."/>
            <person name="Kwon S.Y."/>
            <person name="Kim H.A."/>
            <person name="Park J.M."/>
            <person name="Kim H.J."/>
            <person name="Choi S.B."/>
            <person name="Bosland P.W."/>
            <person name="Reeves G."/>
            <person name="Jo S.H."/>
            <person name="Lee B.W."/>
            <person name="Cho H.T."/>
            <person name="Choi H.S."/>
            <person name="Lee M.S."/>
            <person name="Yu Y."/>
            <person name="Do Choi Y."/>
            <person name="Park B.S."/>
            <person name="van Deynze A."/>
            <person name="Ashrafi H."/>
            <person name="Hill T."/>
            <person name="Kim W.T."/>
            <person name="Pai H.S."/>
            <person name="Ahn H.K."/>
            <person name="Yeam I."/>
            <person name="Giovannoni J.J."/>
            <person name="Rose J.K."/>
            <person name="Sorensen I."/>
            <person name="Lee S.J."/>
            <person name="Kim R.W."/>
            <person name="Choi I.Y."/>
            <person name="Choi B.S."/>
            <person name="Lim J.S."/>
            <person name="Lee Y.H."/>
            <person name="Choi D."/>
        </authorList>
    </citation>
    <scope>NUCLEOTIDE SEQUENCE [LARGE SCALE GENOMIC DNA]</scope>
    <source>
        <strain evidence="11">cv. CM334</strain>
    </source>
</reference>
<sequence>MLIRINKVFTLLKEHTYVSYAKFATIGGFCDLDHIVVKATSPGDTPLPDRYVHEILQIFAICPSSFGSFVLSFSRRFGNTECWRVALKCLALLHRLLKALPYTSPFRDELLLARSNGLVSLYPRDFKNRLSSASQDYANFIWSYARLLNESLDCCATQAKENDFIDKMDEVRLMLEVLPQLQSLLDSVMACRPTGQAMRNAIVQSVMKYVIRDSFTCYITFRKHIVEVLDHLIQLPYINCVAAFEIYKKAANQANELCEFYEWCKCLGLCGMYEYPFIDKIPQIQITALENFLNGMWQSTDDPSSSTSTDDSNDYKQKHTMLFGTSKNVVALMSDPSGMCSFWGVQSACDSISEEFEQYRKQETQSTDDSNDYKQKHAMLFGPTKNVVALMSDPSGMRSFWKVQSIEFEQHRKQEPQSTDDSNNYKQKHAMLFGPSKKVVAPVSDPSEMHGFGGVPSMSDSIFEEFEQHSEMQPLIQLEDDNQDWETLLDACVSLQTTTSTNNFYIQNNAYQYAEEWKDQQKNGWEIQVYQTNKR</sequence>
<dbReference type="GO" id="GO:0048268">
    <property type="term" value="P:clathrin coat assembly"/>
    <property type="evidence" value="ECO:0007669"/>
    <property type="project" value="InterPro"/>
</dbReference>
<dbReference type="PANTHER" id="PTHR22951:SF22">
    <property type="entry name" value="ENTH DOMAIN-CONTAINING PROTEIN"/>
    <property type="match status" value="1"/>
</dbReference>
<dbReference type="InterPro" id="IPR013809">
    <property type="entry name" value="ENTH"/>
</dbReference>
<dbReference type="SUPFAM" id="SSF89009">
    <property type="entry name" value="GAT-like domain"/>
    <property type="match status" value="1"/>
</dbReference>
<dbReference type="InterPro" id="IPR045192">
    <property type="entry name" value="AP180-like"/>
</dbReference>
<dbReference type="GO" id="GO:0005546">
    <property type="term" value="F:phosphatidylinositol-4,5-bisphosphate binding"/>
    <property type="evidence" value="ECO:0000318"/>
    <property type="project" value="GO_Central"/>
</dbReference>
<dbReference type="GO" id="GO:0072583">
    <property type="term" value="P:clathrin-dependent endocytosis"/>
    <property type="evidence" value="ECO:0000318"/>
    <property type="project" value="GO_Central"/>
</dbReference>
<evidence type="ECO:0000256" key="7">
    <source>
        <dbReference type="ARBA" id="ARBA00023176"/>
    </source>
</evidence>
<dbReference type="SMART" id="SM00273">
    <property type="entry name" value="ENTH"/>
    <property type="match status" value="1"/>
</dbReference>
<evidence type="ECO:0000256" key="2">
    <source>
        <dbReference type="ARBA" id="ARBA00004555"/>
    </source>
</evidence>
<dbReference type="GO" id="GO:0005905">
    <property type="term" value="C:clathrin-coated pit"/>
    <property type="evidence" value="ECO:0000318"/>
    <property type="project" value="GO_Central"/>
</dbReference>
<gene>
    <name evidence="10" type="ORF">T459_21207</name>
</gene>
<comment type="caution">
    <text evidence="10">The sequence shown here is derived from an EMBL/GenBank/DDBJ whole genome shotgun (WGS) entry which is preliminary data.</text>
</comment>
<dbReference type="Gene3D" id="1.25.40.90">
    <property type="match status" value="1"/>
</dbReference>
<proteinExistence type="predicted"/>
<dbReference type="EMBL" id="AYRZ02000008">
    <property type="protein sequence ID" value="PHT73930.1"/>
    <property type="molecule type" value="Genomic_DNA"/>
</dbReference>
<dbReference type="GO" id="GO:0005545">
    <property type="term" value="F:1-phosphatidylinositol binding"/>
    <property type="evidence" value="ECO:0000318"/>
    <property type="project" value="GO_Central"/>
</dbReference>
<dbReference type="GO" id="GO:0005794">
    <property type="term" value="C:Golgi apparatus"/>
    <property type="evidence" value="ECO:0007669"/>
    <property type="project" value="UniProtKB-SubCell"/>
</dbReference>
<dbReference type="PANTHER" id="PTHR22951">
    <property type="entry name" value="CLATHRIN ASSEMBLY PROTEIN"/>
    <property type="match status" value="1"/>
</dbReference>
<evidence type="ECO:0000256" key="8">
    <source>
        <dbReference type="ARBA" id="ARBA00023329"/>
    </source>
</evidence>
<feature type="domain" description="ENTH" evidence="9">
    <location>
        <begin position="24"/>
        <end position="162"/>
    </location>
</feature>